<dbReference type="InterPro" id="IPR009935">
    <property type="entry name" value="DUF1467"/>
</dbReference>
<keyword evidence="1" id="KW-0812">Transmembrane</keyword>
<dbReference type="Pfam" id="PF07330">
    <property type="entry name" value="DUF1467"/>
    <property type="match status" value="1"/>
</dbReference>
<comment type="caution">
    <text evidence="2">The sequence shown here is derived from an EMBL/GenBank/DDBJ whole genome shotgun (WGS) entry which is preliminary data.</text>
</comment>
<dbReference type="Proteomes" id="UP000291088">
    <property type="component" value="Unassembled WGS sequence"/>
</dbReference>
<dbReference type="RefSeq" id="WP_129331220.1">
    <property type="nucleotide sequence ID" value="NZ_SDVB01000170.1"/>
</dbReference>
<evidence type="ECO:0000313" key="2">
    <source>
        <dbReference type="EMBL" id="RYC17630.1"/>
    </source>
</evidence>
<sequence>MTFVSAFAVYFIIWWITLFAVLPIGMRTQDEEKDVVPGSVGSAPARFRGARVVLLTTIISAVIYGGWFVVSTYFGISIDSLPQIMPRFD</sequence>
<gene>
    <name evidence="2" type="ORF">EUU22_06525</name>
</gene>
<evidence type="ECO:0000256" key="1">
    <source>
        <dbReference type="SAM" id="Phobius"/>
    </source>
</evidence>
<dbReference type="OrthoDB" id="9804637at2"/>
<proteinExistence type="predicted"/>
<accession>A0A4Q2TG08</accession>
<name>A0A4Q2TG08_9HYPH</name>
<feature type="transmembrane region" description="Helical" evidence="1">
    <location>
        <begin position="6"/>
        <end position="24"/>
    </location>
</feature>
<dbReference type="AlphaFoldDB" id="A0A4Q2TG08"/>
<keyword evidence="1" id="KW-1133">Transmembrane helix</keyword>
<protein>
    <submittedName>
        <fullName evidence="2">DUF1467 family protein</fullName>
    </submittedName>
</protein>
<feature type="transmembrane region" description="Helical" evidence="1">
    <location>
        <begin position="52"/>
        <end position="76"/>
    </location>
</feature>
<keyword evidence="1" id="KW-0472">Membrane</keyword>
<reference evidence="2 3" key="1">
    <citation type="submission" date="2019-01" db="EMBL/GenBank/DDBJ databases">
        <authorList>
            <person name="Deng T."/>
        </authorList>
    </citation>
    <scope>NUCLEOTIDE SEQUENCE [LARGE SCALE GENOMIC DNA]</scope>
    <source>
        <strain evidence="2 3">F8825</strain>
    </source>
</reference>
<evidence type="ECO:0000313" key="3">
    <source>
        <dbReference type="Proteomes" id="UP000291088"/>
    </source>
</evidence>
<dbReference type="EMBL" id="SDVB01000170">
    <property type="protein sequence ID" value="RYC17630.1"/>
    <property type="molecule type" value="Genomic_DNA"/>
</dbReference>
<organism evidence="2 3">
    <name type="scientific">Ciceribacter ferrooxidans</name>
    <dbReference type="NCBI Taxonomy" id="2509717"/>
    <lineage>
        <taxon>Bacteria</taxon>
        <taxon>Pseudomonadati</taxon>
        <taxon>Pseudomonadota</taxon>
        <taxon>Alphaproteobacteria</taxon>
        <taxon>Hyphomicrobiales</taxon>
        <taxon>Rhizobiaceae</taxon>
        <taxon>Ciceribacter</taxon>
    </lineage>
</organism>
<keyword evidence="3" id="KW-1185">Reference proteome</keyword>